<dbReference type="InterPro" id="IPR019734">
    <property type="entry name" value="TPR_rpt"/>
</dbReference>
<comment type="pathway">
    <text evidence="1">Protein modification; protein glycosylation.</text>
</comment>
<feature type="repeat" description="TPR" evidence="8">
    <location>
        <begin position="922"/>
        <end position="955"/>
    </location>
</feature>
<accession>A0AAN6TG64</accession>
<comment type="similarity">
    <text evidence="2">Belongs to the glycosyltransferase 41 family. O-GlcNAc transferase subfamily.</text>
</comment>
<dbReference type="EC" id="2.4.1.255" evidence="3"/>
<feature type="region of interest" description="Disordered" evidence="9">
    <location>
        <begin position="32"/>
        <end position="51"/>
    </location>
</feature>
<dbReference type="Gene3D" id="1.25.40.10">
    <property type="entry name" value="Tetratricopeptide repeat domain"/>
    <property type="match status" value="3"/>
</dbReference>
<feature type="repeat" description="TPR" evidence="8">
    <location>
        <begin position="494"/>
        <end position="527"/>
    </location>
</feature>
<proteinExistence type="inferred from homology"/>
<evidence type="ECO:0000259" key="10">
    <source>
        <dbReference type="Pfam" id="PF13844"/>
    </source>
</evidence>
<keyword evidence="4" id="KW-0328">Glycosyltransferase</keyword>
<reference evidence="11" key="1">
    <citation type="journal article" date="2023" name="Mol. Phylogenet. Evol.">
        <title>Genome-scale phylogeny and comparative genomics of the fungal order Sordariales.</title>
        <authorList>
            <person name="Hensen N."/>
            <person name="Bonometti L."/>
            <person name="Westerberg I."/>
            <person name="Brannstrom I.O."/>
            <person name="Guillou S."/>
            <person name="Cros-Aarteil S."/>
            <person name="Calhoun S."/>
            <person name="Haridas S."/>
            <person name="Kuo A."/>
            <person name="Mondo S."/>
            <person name="Pangilinan J."/>
            <person name="Riley R."/>
            <person name="LaButti K."/>
            <person name="Andreopoulos B."/>
            <person name="Lipzen A."/>
            <person name="Chen C."/>
            <person name="Yan M."/>
            <person name="Daum C."/>
            <person name="Ng V."/>
            <person name="Clum A."/>
            <person name="Steindorff A."/>
            <person name="Ohm R.A."/>
            <person name="Martin F."/>
            <person name="Silar P."/>
            <person name="Natvig D.O."/>
            <person name="Lalanne C."/>
            <person name="Gautier V."/>
            <person name="Ament-Velasquez S.L."/>
            <person name="Kruys A."/>
            <person name="Hutchinson M.I."/>
            <person name="Powell A.J."/>
            <person name="Barry K."/>
            <person name="Miller A.N."/>
            <person name="Grigoriev I.V."/>
            <person name="Debuchy R."/>
            <person name="Gladieux P."/>
            <person name="Hiltunen Thoren M."/>
            <person name="Johannesson H."/>
        </authorList>
    </citation>
    <scope>NUCLEOTIDE SEQUENCE</scope>
    <source>
        <strain evidence="11">CBS 508.74</strain>
    </source>
</reference>
<comment type="caution">
    <text evidence="11">The sequence shown here is derived from an EMBL/GenBank/DDBJ whole genome shotgun (WGS) entry which is preliminary data.</text>
</comment>
<dbReference type="PROSITE" id="PS50005">
    <property type="entry name" value="TPR"/>
    <property type="match status" value="2"/>
</dbReference>
<dbReference type="Proteomes" id="UP001302812">
    <property type="component" value="Unassembled WGS sequence"/>
</dbReference>
<dbReference type="PANTHER" id="PTHR44998:SF1">
    <property type="entry name" value="UDP-N-ACETYLGLUCOSAMINE--PEPTIDE N-ACETYLGLUCOSAMINYLTRANSFERASE 110 KDA SUBUNIT"/>
    <property type="match status" value="1"/>
</dbReference>
<evidence type="ECO:0000256" key="4">
    <source>
        <dbReference type="ARBA" id="ARBA00022676"/>
    </source>
</evidence>
<keyword evidence="5" id="KW-0808">Transferase</keyword>
<sequence>MLPLVQMHQMVQPQLDFVAPYQAHMKLDYLPHQHGSHLPRPPPSLQTSDSTPRVFAIRSAHQAPALHRITTTFSRLHAHDQAEHSLRRKTPNGTIDNGYDGSLTHMASGPPPLKHMIVPASSKIFPTAVLQSAGTPPGRTVLQQPSTGAWPYHAGAPAARFETGARNLNGSTPTPRGWEIGPSNGPLNPGAGDGANFMQPLPHHGFHTPSGLQPLLGPGCQQSLTQTVYSPNGYQQPAVWRDGSLGYRTSIPLANGYTPQNSVDGAFMPSQATIHHGLPNAQGLGQAQHFGLPLPGRPVDDGFPGHGRSLSAHHAACGGPLNPAAGYVAKVSVAGDINSPARFKERALQNAHKTYNDLLLYLTSTKKSAHGRSGSISRPPSKMVVYPKPSTTPAGPGSKARLVTIPADPFTNYSQQLAQKDGAARAFINGQMMGENPAVAAEILGGQGQHRNPYQTAHYQRLYHDIGSPSPVSNAKAALEILSTLCEQSGWKWVEGMLLGGCLHYGLEHYEKALEWFKRIVNLDASHVEAISNIAATLYCLNRQEEAEQHWVQAIKLRPGYLEAVEHLVSLLCSMQRNEEAVNTIEYVQRALRMPGSDAMRDQASETASEADTASMATMESTPDPFLLDSDRTDSPEQRFASTAEDSKAPGYGTSGYAIPGSENGRMILLIHAKGNMLYSLKDADRASEAFEEVVMISAGRQVQGVKSLIRKIQTVLAPRDPRTGQPRGSIHKNLSVPLLLPPDRAKLTAQFVFSSTGGQLPGLQHLAEGAHKKSVVATTSNSLLSLAKIFQDAMSNGGPNQSLIRQPAGVGDILSLYYLSLSLQESPSTANNVGILLAGVQQSVPPQYISAADMGIAASVPGIVPGSGLSLALAYYNYGLTLDPKHVHLHTNLGSLLKDIGQLDMAISMYEQAVACDGTFDIALTNLANAVKDRGRIGDAIKYYQRAVAANPDFAEAVCGLSTALNSVCDWRGRGGVLLAGGKYDRWHVDENGMLKDVRTQGQGSGLMKRVVDIVGRQLKESLAWGCGALQEQSILQLVAQLRDAGAGITDESLNLGAELRKWAGRPGEGARIVRLIERSTSVAMRCWYRDKHIKGIPSPAGYRRPKPPASLSIPSAPTVLPFHTFTCPLPAKEIRTISQRNALRISFSTLRSPWIPTTVYEPPDPPSPHLNVGYVSSDFNNHPLAHLMQSVFGFHNPKRVKAFCYATTASDKSIHRQQIEREAPVFRDVSTWSPDKLIEQIVQDKIHILVNLNGYTRGARNEIFAARPAPIQMSFMGFAGTLGAEWCDYLLADSTAIPPSTLRPHRSNLTLGDVFRDEADADAEDWIYSENIIFCRDTFFCCDHKQSADGHNERDMTWEEDQQRRWKMRKELFPNLPDDAVILGNFNQLYKIDPTTFRLWLRILAHAPKAYLWLLRFPELGEMHLRRTARDWGGEGVASRIIFTDVAPKQQHISRARVCDLFLDTPECNAHTTAADVLWSNTPLLTLPRYEYKMCSRMAASILKGALPKGPQGDKAASELIAKDEAEYEEFALRLANGLAYRPVRAAGGRGAVYGEGVGRLAELRKLLFESKWTCALFDTRRWVRDLEEAYEKAWGRWVDGIGGDIYL</sequence>
<dbReference type="RefSeq" id="XP_064671360.1">
    <property type="nucleotide sequence ID" value="XM_064810245.1"/>
</dbReference>
<dbReference type="SUPFAM" id="SSF48452">
    <property type="entry name" value="TPR-like"/>
    <property type="match status" value="2"/>
</dbReference>
<dbReference type="FunFam" id="1.25.40.10:FF:000552">
    <property type="entry name" value="UDP-N-acetylglucosaminyltransferase (AFU_orthologue AFUA_1G03380)"/>
    <property type="match status" value="1"/>
</dbReference>
<dbReference type="FunFam" id="3.40.50.2000:FF:000110">
    <property type="entry name" value="UDP-N-acetylglucosaminyltransferase protein"/>
    <property type="match status" value="1"/>
</dbReference>
<keyword evidence="7 8" id="KW-0802">TPR repeat</keyword>
<evidence type="ECO:0000256" key="6">
    <source>
        <dbReference type="ARBA" id="ARBA00022737"/>
    </source>
</evidence>
<organism evidence="11 12">
    <name type="scientific">Canariomyces notabilis</name>
    <dbReference type="NCBI Taxonomy" id="2074819"/>
    <lineage>
        <taxon>Eukaryota</taxon>
        <taxon>Fungi</taxon>
        <taxon>Dikarya</taxon>
        <taxon>Ascomycota</taxon>
        <taxon>Pezizomycotina</taxon>
        <taxon>Sordariomycetes</taxon>
        <taxon>Sordariomycetidae</taxon>
        <taxon>Sordariales</taxon>
        <taxon>Chaetomiaceae</taxon>
        <taxon>Canariomyces</taxon>
    </lineage>
</organism>
<feature type="domain" description="O-GlcNAc transferase C-terminal" evidence="10">
    <location>
        <begin position="1118"/>
        <end position="1300"/>
    </location>
</feature>
<dbReference type="GO" id="GO:0006493">
    <property type="term" value="P:protein O-linked glycosylation"/>
    <property type="evidence" value="ECO:0007669"/>
    <property type="project" value="TreeGrafter"/>
</dbReference>
<dbReference type="InterPro" id="IPR029489">
    <property type="entry name" value="OGT/SEC/SPY_C"/>
</dbReference>
<dbReference type="Pfam" id="PF13181">
    <property type="entry name" value="TPR_8"/>
    <property type="match status" value="1"/>
</dbReference>
<name>A0AAN6TG64_9PEZI</name>
<feature type="region of interest" description="Disordered" evidence="9">
    <location>
        <begin position="369"/>
        <end position="400"/>
    </location>
</feature>
<dbReference type="Gene3D" id="3.40.50.11380">
    <property type="match status" value="1"/>
</dbReference>
<feature type="region of interest" description="Disordered" evidence="9">
    <location>
        <begin position="77"/>
        <end position="98"/>
    </location>
</feature>
<feature type="region of interest" description="Disordered" evidence="9">
    <location>
        <begin position="596"/>
        <end position="654"/>
    </location>
</feature>
<gene>
    <name evidence="11" type="ORF">N656DRAFT_599033</name>
</gene>
<evidence type="ECO:0000256" key="5">
    <source>
        <dbReference type="ARBA" id="ARBA00022679"/>
    </source>
</evidence>
<evidence type="ECO:0000256" key="7">
    <source>
        <dbReference type="ARBA" id="ARBA00022803"/>
    </source>
</evidence>
<feature type="compositionally biased region" description="Low complexity" evidence="9">
    <location>
        <begin position="605"/>
        <end position="619"/>
    </location>
</feature>
<protein>
    <recommendedName>
        <fullName evidence="3">protein O-GlcNAc transferase</fullName>
        <ecNumber evidence="3">2.4.1.255</ecNumber>
    </recommendedName>
</protein>
<dbReference type="PANTHER" id="PTHR44998">
    <property type="match status" value="1"/>
</dbReference>
<feature type="domain" description="O-GlcNAc transferase C-terminal" evidence="10">
    <location>
        <begin position="1377"/>
        <end position="1543"/>
    </location>
</feature>
<evidence type="ECO:0000256" key="3">
    <source>
        <dbReference type="ARBA" id="ARBA00011970"/>
    </source>
</evidence>
<dbReference type="FunFam" id="3.40.50.11380:FF:000004">
    <property type="entry name" value="UDP-N-acetylglucosaminyltransferase (AFU_orthologue AFUA_1G03380)"/>
    <property type="match status" value="1"/>
</dbReference>
<reference evidence="11" key="2">
    <citation type="submission" date="2023-05" db="EMBL/GenBank/DDBJ databases">
        <authorList>
            <consortium name="Lawrence Berkeley National Laboratory"/>
            <person name="Steindorff A."/>
            <person name="Hensen N."/>
            <person name="Bonometti L."/>
            <person name="Westerberg I."/>
            <person name="Brannstrom I.O."/>
            <person name="Guillou S."/>
            <person name="Cros-Aarteil S."/>
            <person name="Calhoun S."/>
            <person name="Haridas S."/>
            <person name="Kuo A."/>
            <person name="Mondo S."/>
            <person name="Pangilinan J."/>
            <person name="Riley R."/>
            <person name="Labutti K."/>
            <person name="Andreopoulos B."/>
            <person name="Lipzen A."/>
            <person name="Chen C."/>
            <person name="Yanf M."/>
            <person name="Daum C."/>
            <person name="Ng V."/>
            <person name="Clum A."/>
            <person name="Ohm R."/>
            <person name="Martin F."/>
            <person name="Silar P."/>
            <person name="Natvig D."/>
            <person name="Lalanne C."/>
            <person name="Gautier V."/>
            <person name="Ament-Velasquez S.L."/>
            <person name="Kruys A."/>
            <person name="Hutchinson M.I."/>
            <person name="Powell A.J."/>
            <person name="Barry K."/>
            <person name="Miller A.N."/>
            <person name="Grigoriev I.V."/>
            <person name="Debuchy R."/>
            <person name="Gladieux P."/>
            <person name="Thoren M.H."/>
            <person name="Johannesson H."/>
        </authorList>
    </citation>
    <scope>NUCLEOTIDE SEQUENCE</scope>
    <source>
        <strain evidence="11">CBS 508.74</strain>
    </source>
</reference>
<dbReference type="Pfam" id="PF13844">
    <property type="entry name" value="Glyco_transf_41"/>
    <property type="match status" value="2"/>
</dbReference>
<dbReference type="EMBL" id="MU853338">
    <property type="protein sequence ID" value="KAK4113790.1"/>
    <property type="molecule type" value="Genomic_DNA"/>
</dbReference>
<dbReference type="SMART" id="SM00028">
    <property type="entry name" value="TPR"/>
    <property type="match status" value="5"/>
</dbReference>
<dbReference type="Gene3D" id="3.40.50.2000">
    <property type="entry name" value="Glycogen Phosphorylase B"/>
    <property type="match status" value="1"/>
</dbReference>
<evidence type="ECO:0000256" key="1">
    <source>
        <dbReference type="ARBA" id="ARBA00004922"/>
    </source>
</evidence>
<evidence type="ECO:0000313" key="11">
    <source>
        <dbReference type="EMBL" id="KAK4113790.1"/>
    </source>
</evidence>
<evidence type="ECO:0000256" key="9">
    <source>
        <dbReference type="SAM" id="MobiDB-lite"/>
    </source>
</evidence>
<dbReference type="InterPro" id="IPR011990">
    <property type="entry name" value="TPR-like_helical_dom_sf"/>
</dbReference>
<dbReference type="GO" id="GO:0097363">
    <property type="term" value="F:protein O-acetylglucosaminyltransferase activity"/>
    <property type="evidence" value="ECO:0007669"/>
    <property type="project" value="UniProtKB-EC"/>
</dbReference>
<dbReference type="Pfam" id="PF13374">
    <property type="entry name" value="TPR_10"/>
    <property type="match status" value="1"/>
</dbReference>
<keyword evidence="6" id="KW-0677">Repeat</keyword>
<dbReference type="GeneID" id="89934370"/>
<evidence type="ECO:0000256" key="8">
    <source>
        <dbReference type="PROSITE-ProRule" id="PRU00339"/>
    </source>
</evidence>
<keyword evidence="12" id="KW-1185">Reference proteome</keyword>
<evidence type="ECO:0000313" key="12">
    <source>
        <dbReference type="Proteomes" id="UP001302812"/>
    </source>
</evidence>
<evidence type="ECO:0000256" key="2">
    <source>
        <dbReference type="ARBA" id="ARBA00005386"/>
    </source>
</evidence>